<feature type="transmembrane region" description="Helical" evidence="7">
    <location>
        <begin position="216"/>
        <end position="237"/>
    </location>
</feature>
<evidence type="ECO:0000256" key="3">
    <source>
        <dbReference type="ARBA" id="ARBA00022475"/>
    </source>
</evidence>
<dbReference type="SUPFAM" id="SSF103481">
    <property type="entry name" value="Multidrug resistance efflux transporter EmrE"/>
    <property type="match status" value="2"/>
</dbReference>
<evidence type="ECO:0000256" key="2">
    <source>
        <dbReference type="ARBA" id="ARBA00007362"/>
    </source>
</evidence>
<evidence type="ECO:0000256" key="6">
    <source>
        <dbReference type="ARBA" id="ARBA00023136"/>
    </source>
</evidence>
<evidence type="ECO:0000256" key="7">
    <source>
        <dbReference type="SAM" id="Phobius"/>
    </source>
</evidence>
<feature type="transmembrane region" description="Helical" evidence="7">
    <location>
        <begin position="12"/>
        <end position="30"/>
    </location>
</feature>
<keyword evidence="3" id="KW-1003">Cell membrane</keyword>
<keyword evidence="5 7" id="KW-1133">Transmembrane helix</keyword>
<keyword evidence="6 7" id="KW-0472">Membrane</keyword>
<evidence type="ECO:0000313" key="10">
    <source>
        <dbReference type="Proteomes" id="UP000704341"/>
    </source>
</evidence>
<dbReference type="InterPro" id="IPR000620">
    <property type="entry name" value="EamA_dom"/>
</dbReference>
<sequence length="296" mass="32588">MKTGVVEKKQLWGIELNLISLLFSSISPVLNKFSLISLSPVVGGIFTSIFAAIFVLTTILITRQHISLRSLRNPWLWLLGGTNAIGIILQYIALASLSPITVTLIARLYLVYVFFLSYVFLKEKITKWDYLAIVLCILGSFFISGSRLQFSDNILGLICAFIYPLMYAANNIVAKYMVSDAQPSNVLFYNHLTSALLLFCYAAITGTSFANISGRAVAFNCGGAFFNGFMSLLLFYTSLRFITAGKANIVRALGPIVVIIYSSFFFPVQVTPSLIFGAVLVILASTIVTFTKTSHE</sequence>
<keyword evidence="10" id="KW-1185">Reference proteome</keyword>
<feature type="transmembrane region" description="Helical" evidence="7">
    <location>
        <begin position="128"/>
        <end position="148"/>
    </location>
</feature>
<organism evidence="9 10">
    <name type="scientific">Limosilactobacillus walteri</name>
    <dbReference type="NCBI Taxonomy" id="2268022"/>
    <lineage>
        <taxon>Bacteria</taxon>
        <taxon>Bacillati</taxon>
        <taxon>Bacillota</taxon>
        <taxon>Bacilli</taxon>
        <taxon>Lactobacillales</taxon>
        <taxon>Lactobacillaceae</taxon>
        <taxon>Limosilactobacillus</taxon>
    </lineage>
</organism>
<feature type="domain" description="EamA" evidence="8">
    <location>
        <begin position="12"/>
        <end position="144"/>
    </location>
</feature>
<dbReference type="PANTHER" id="PTHR42920:SF5">
    <property type="entry name" value="EAMA DOMAIN-CONTAINING PROTEIN"/>
    <property type="match status" value="1"/>
</dbReference>
<evidence type="ECO:0000256" key="1">
    <source>
        <dbReference type="ARBA" id="ARBA00004651"/>
    </source>
</evidence>
<name>A0ABR8P9T3_9LACO</name>
<dbReference type="InterPro" id="IPR051258">
    <property type="entry name" value="Diverse_Substrate_Transporter"/>
</dbReference>
<feature type="transmembrane region" description="Helical" evidence="7">
    <location>
        <begin position="74"/>
        <end position="94"/>
    </location>
</feature>
<dbReference type="PANTHER" id="PTHR42920">
    <property type="entry name" value="OS03G0707200 PROTEIN-RELATED"/>
    <property type="match status" value="1"/>
</dbReference>
<dbReference type="EMBL" id="QORN01000054">
    <property type="protein sequence ID" value="MBD5807498.1"/>
    <property type="molecule type" value="Genomic_DNA"/>
</dbReference>
<proteinExistence type="inferred from homology"/>
<feature type="transmembrane region" description="Helical" evidence="7">
    <location>
        <begin position="154"/>
        <end position="174"/>
    </location>
</feature>
<dbReference type="InterPro" id="IPR037185">
    <property type="entry name" value="EmrE-like"/>
</dbReference>
<feature type="transmembrane region" description="Helical" evidence="7">
    <location>
        <begin position="42"/>
        <end position="62"/>
    </location>
</feature>
<evidence type="ECO:0000259" key="8">
    <source>
        <dbReference type="Pfam" id="PF00892"/>
    </source>
</evidence>
<feature type="transmembrane region" description="Helical" evidence="7">
    <location>
        <begin position="186"/>
        <end position="204"/>
    </location>
</feature>
<accession>A0ABR8P9T3</accession>
<comment type="caution">
    <text evidence="9">The sequence shown here is derived from an EMBL/GenBank/DDBJ whole genome shotgun (WGS) entry which is preliminary data.</text>
</comment>
<feature type="transmembrane region" description="Helical" evidence="7">
    <location>
        <begin position="100"/>
        <end position="121"/>
    </location>
</feature>
<comment type="subcellular location">
    <subcellularLocation>
        <location evidence="1">Cell membrane</location>
        <topology evidence="1">Multi-pass membrane protein</topology>
    </subcellularLocation>
</comment>
<feature type="transmembrane region" description="Helical" evidence="7">
    <location>
        <begin position="274"/>
        <end position="291"/>
    </location>
</feature>
<evidence type="ECO:0000313" key="9">
    <source>
        <dbReference type="EMBL" id="MBD5807498.1"/>
    </source>
</evidence>
<evidence type="ECO:0000256" key="4">
    <source>
        <dbReference type="ARBA" id="ARBA00022692"/>
    </source>
</evidence>
<evidence type="ECO:0000256" key="5">
    <source>
        <dbReference type="ARBA" id="ARBA00022989"/>
    </source>
</evidence>
<comment type="similarity">
    <text evidence="2">Belongs to the EamA transporter family.</text>
</comment>
<reference evidence="9 10" key="1">
    <citation type="submission" date="2018-07" db="EMBL/GenBank/DDBJ databases">
        <title>Phylogenomic Insights into understanding Host Adaptation of Lactobacillus reuteri by a novel species, Lactobacillus spp. M31.</title>
        <authorList>
            <person name="Sharma S."/>
            <person name="Patil P."/>
            <person name="Korpole S."/>
            <person name="Patil P.B."/>
        </authorList>
    </citation>
    <scope>NUCLEOTIDE SEQUENCE [LARGE SCALE GENOMIC DNA]</scope>
    <source>
        <strain evidence="9 10">M31</strain>
    </source>
</reference>
<protein>
    <submittedName>
        <fullName evidence="9">DMT family transporter</fullName>
    </submittedName>
</protein>
<gene>
    <name evidence="9" type="ORF">DTK66_10440</name>
</gene>
<keyword evidence="4 7" id="KW-0812">Transmembrane</keyword>
<dbReference type="RefSeq" id="WP_191668637.1">
    <property type="nucleotide sequence ID" value="NZ_QORN01000054.1"/>
</dbReference>
<feature type="transmembrane region" description="Helical" evidence="7">
    <location>
        <begin position="249"/>
        <end position="268"/>
    </location>
</feature>
<dbReference type="Pfam" id="PF00892">
    <property type="entry name" value="EamA"/>
    <property type="match status" value="2"/>
</dbReference>
<feature type="domain" description="EamA" evidence="8">
    <location>
        <begin position="155"/>
        <end position="289"/>
    </location>
</feature>
<dbReference type="Proteomes" id="UP000704341">
    <property type="component" value="Unassembled WGS sequence"/>
</dbReference>